<dbReference type="EMBL" id="HBUF01339313">
    <property type="protein sequence ID" value="CAG6700253.1"/>
    <property type="molecule type" value="Transcribed_RNA"/>
</dbReference>
<protein>
    <recommendedName>
        <fullName evidence="4">Secreted protein</fullName>
    </recommendedName>
</protein>
<accession>A0A8D8MH65</accession>
<evidence type="ECO:0000256" key="2">
    <source>
        <dbReference type="SAM" id="SignalP"/>
    </source>
</evidence>
<proteinExistence type="predicted"/>
<dbReference type="EMBL" id="HBUF01056809">
    <property type="protein sequence ID" value="CAG6624287.1"/>
    <property type="molecule type" value="Transcribed_RNA"/>
</dbReference>
<name>A0A8D8MH65_9HEMI</name>
<dbReference type="EMBL" id="HBUF01339311">
    <property type="protein sequence ID" value="CAG6700249.1"/>
    <property type="molecule type" value="Transcribed_RNA"/>
</dbReference>
<sequence length="158" mass="15910">MVSTRNCLVVACLLSVTVLVNCDESSPPPSGAPSPAPGVAPPAGQLPPITTGANVKDVLGDKEKGAVCATNAVNCCAAAGPADDACKTIATAVGNTSDPTCFAPKTCKFTVNNPVQTPGKSGPAYITTRDNLADYGVIFPCNNNQLVIVVPKKDLGSP</sequence>
<keyword evidence="2" id="KW-0732">Signal</keyword>
<dbReference type="EMBL" id="HBUF01339314">
    <property type="protein sequence ID" value="CAG6700255.1"/>
    <property type="molecule type" value="Transcribed_RNA"/>
</dbReference>
<dbReference type="EMBL" id="HBUF01056808">
    <property type="protein sequence ID" value="CAG6624286.1"/>
    <property type="molecule type" value="Transcribed_RNA"/>
</dbReference>
<feature type="chain" id="PRO_5036428373" description="Secreted protein" evidence="2">
    <location>
        <begin position="23"/>
        <end position="158"/>
    </location>
</feature>
<dbReference type="AlphaFoldDB" id="A0A8D8MH65"/>
<evidence type="ECO:0000256" key="1">
    <source>
        <dbReference type="SAM" id="MobiDB-lite"/>
    </source>
</evidence>
<evidence type="ECO:0000313" key="3">
    <source>
        <dbReference type="EMBL" id="CAG6624287.1"/>
    </source>
</evidence>
<feature type="compositionally biased region" description="Pro residues" evidence="1">
    <location>
        <begin position="26"/>
        <end position="40"/>
    </location>
</feature>
<organism evidence="3">
    <name type="scientific">Cacopsylla melanoneura</name>
    <dbReference type="NCBI Taxonomy" id="428564"/>
    <lineage>
        <taxon>Eukaryota</taxon>
        <taxon>Metazoa</taxon>
        <taxon>Ecdysozoa</taxon>
        <taxon>Arthropoda</taxon>
        <taxon>Hexapoda</taxon>
        <taxon>Insecta</taxon>
        <taxon>Pterygota</taxon>
        <taxon>Neoptera</taxon>
        <taxon>Paraneoptera</taxon>
        <taxon>Hemiptera</taxon>
        <taxon>Sternorrhyncha</taxon>
        <taxon>Psylloidea</taxon>
        <taxon>Psyllidae</taxon>
        <taxon>Psyllinae</taxon>
        <taxon>Cacopsylla</taxon>
    </lineage>
</organism>
<reference evidence="3" key="1">
    <citation type="submission" date="2021-05" db="EMBL/GenBank/DDBJ databases">
        <authorList>
            <person name="Alioto T."/>
            <person name="Alioto T."/>
            <person name="Gomez Garrido J."/>
        </authorList>
    </citation>
    <scope>NUCLEOTIDE SEQUENCE</scope>
</reference>
<feature type="region of interest" description="Disordered" evidence="1">
    <location>
        <begin position="25"/>
        <end position="47"/>
    </location>
</feature>
<dbReference type="EMBL" id="HBUF01339312">
    <property type="protein sequence ID" value="CAG6700251.1"/>
    <property type="molecule type" value="Transcribed_RNA"/>
</dbReference>
<feature type="signal peptide" evidence="2">
    <location>
        <begin position="1"/>
        <end position="22"/>
    </location>
</feature>
<evidence type="ECO:0008006" key="4">
    <source>
        <dbReference type="Google" id="ProtNLM"/>
    </source>
</evidence>